<dbReference type="Proteomes" id="UP000261340">
    <property type="component" value="Unplaced"/>
</dbReference>
<dbReference type="STRING" id="61819.ENSACIP00000020652"/>
<feature type="compositionally biased region" description="Low complexity" evidence="8">
    <location>
        <begin position="269"/>
        <end position="280"/>
    </location>
</feature>
<evidence type="ECO:0000256" key="7">
    <source>
        <dbReference type="ARBA" id="ARBA00023242"/>
    </source>
</evidence>
<sequence>MSVAFAPHRQRGKGDITPAGIQKLLDENNQLIQCIMDFQSKGKTAECSQYQQMLHRNLVYLATIADSNQNMQSLLPAPPTQNMPMGPGGMTQSGPPPQPPHGHNMPSEGMVSGGPPAPHMQNQMNGQMPGPNHMPMQGPGPGPNQPPNMPSGSMNMPPSSHSSMGGYNHAVPSSQGMPSQSQMNMTQGQPMGNYGPRPNMNMQPNQGPMMHQQPPSQQYNMPPGGGGQHYQGQQNPMGMIGQVNQGNHVMGQRPMPPYRPPQQGPPQQYPGQEDYYGDQYSHAGQGASEGRRTLQPLGKKKKKNSTNEPRITLFDIELVLNTPYCTYMLQPKLFLFSFFPTSLFLLVGPSQSAPGQYPNYPQGQGQQYGGYRPPQPGPPQGQQQRPYGYDQVSITTTLDGHRDLSIHWT</sequence>
<keyword evidence="3" id="KW-0677">Repeat</keyword>
<evidence type="ECO:0000256" key="4">
    <source>
        <dbReference type="ARBA" id="ARBA00023015"/>
    </source>
</evidence>
<comment type="similarity">
    <text evidence="2">Belongs to the SS18 family.</text>
</comment>
<name>A0A3Q0SCL4_AMPCI</name>
<dbReference type="PANTHER" id="PTHR23107">
    <property type="entry name" value="SYNOVIAL SARCOMA ASSOCIATED SS18 PROTEIN"/>
    <property type="match status" value="1"/>
</dbReference>
<evidence type="ECO:0000313" key="10">
    <source>
        <dbReference type="Ensembl" id="ENSACIP00000020652.1"/>
    </source>
</evidence>
<feature type="compositionally biased region" description="Low complexity" evidence="8">
    <location>
        <begin position="124"/>
        <end position="137"/>
    </location>
</feature>
<evidence type="ECO:0000259" key="9">
    <source>
        <dbReference type="Pfam" id="PF05030"/>
    </source>
</evidence>
<evidence type="ECO:0000256" key="6">
    <source>
        <dbReference type="ARBA" id="ARBA00023163"/>
    </source>
</evidence>
<accession>A0A3Q0SCL4</accession>
<dbReference type="GO" id="GO:0003713">
    <property type="term" value="F:transcription coactivator activity"/>
    <property type="evidence" value="ECO:0007669"/>
    <property type="project" value="TreeGrafter"/>
</dbReference>
<dbReference type="AlphaFoldDB" id="A0A3Q0SCL4"/>
<feature type="compositionally biased region" description="Low complexity" evidence="8">
    <location>
        <begin position="355"/>
        <end position="372"/>
    </location>
</feature>
<keyword evidence="6" id="KW-0804">Transcription</keyword>
<dbReference type="Pfam" id="PF05030">
    <property type="entry name" value="SSXT"/>
    <property type="match status" value="1"/>
</dbReference>
<dbReference type="GeneTree" id="ENSGT00940000156352"/>
<dbReference type="InterPro" id="IPR007726">
    <property type="entry name" value="SS18_N"/>
</dbReference>
<evidence type="ECO:0000256" key="3">
    <source>
        <dbReference type="ARBA" id="ARBA00022737"/>
    </source>
</evidence>
<dbReference type="GO" id="GO:0045944">
    <property type="term" value="P:positive regulation of transcription by RNA polymerase II"/>
    <property type="evidence" value="ECO:0007669"/>
    <property type="project" value="TreeGrafter"/>
</dbReference>
<evidence type="ECO:0000256" key="5">
    <source>
        <dbReference type="ARBA" id="ARBA00023159"/>
    </source>
</evidence>
<feature type="region of interest" description="Disordered" evidence="8">
    <location>
        <begin position="79"/>
        <end position="165"/>
    </location>
</feature>
<dbReference type="PANTHER" id="PTHR23107:SF2">
    <property type="entry name" value="PROTEIN SSXT"/>
    <property type="match status" value="1"/>
</dbReference>
<keyword evidence="4" id="KW-0805">Transcription regulation</keyword>
<dbReference type="Ensembl" id="ENSACIT00000021190.1">
    <property type="protein sequence ID" value="ENSACIP00000020652.1"/>
    <property type="gene ID" value="ENSACIG00000016031.1"/>
</dbReference>
<keyword evidence="7" id="KW-0539">Nucleus</keyword>
<evidence type="ECO:0000313" key="11">
    <source>
        <dbReference type="Proteomes" id="UP000261340"/>
    </source>
</evidence>
<reference evidence="10" key="2">
    <citation type="submission" date="2025-09" db="UniProtKB">
        <authorList>
            <consortium name="Ensembl"/>
        </authorList>
    </citation>
    <scope>IDENTIFICATION</scope>
</reference>
<feature type="region of interest" description="Disordered" evidence="8">
    <location>
        <begin position="355"/>
        <end position="386"/>
    </location>
</feature>
<reference evidence="10" key="1">
    <citation type="submission" date="2025-08" db="UniProtKB">
        <authorList>
            <consortium name="Ensembl"/>
        </authorList>
    </citation>
    <scope>IDENTIFICATION</scope>
</reference>
<comment type="subcellular location">
    <subcellularLocation>
        <location evidence="1">Nucleus</location>
    </subcellularLocation>
</comment>
<keyword evidence="5" id="KW-0010">Activator</keyword>
<feature type="compositionally biased region" description="Pro residues" evidence="8">
    <location>
        <begin position="254"/>
        <end position="268"/>
    </location>
</feature>
<dbReference type="OMA" id="HNGYAYQ"/>
<keyword evidence="11" id="KW-1185">Reference proteome</keyword>
<evidence type="ECO:0000256" key="2">
    <source>
        <dbReference type="ARBA" id="ARBA00007945"/>
    </source>
</evidence>
<protein>
    <submittedName>
        <fullName evidence="10">SS18 subunit of BAF chromatin remodeling complex</fullName>
    </submittedName>
</protein>
<evidence type="ECO:0000256" key="8">
    <source>
        <dbReference type="SAM" id="MobiDB-lite"/>
    </source>
</evidence>
<organism evidence="10 11">
    <name type="scientific">Amphilophus citrinellus</name>
    <name type="common">Midas cichlid</name>
    <name type="synonym">Cichlasoma citrinellum</name>
    <dbReference type="NCBI Taxonomy" id="61819"/>
    <lineage>
        <taxon>Eukaryota</taxon>
        <taxon>Metazoa</taxon>
        <taxon>Chordata</taxon>
        <taxon>Craniata</taxon>
        <taxon>Vertebrata</taxon>
        <taxon>Euteleostomi</taxon>
        <taxon>Actinopterygii</taxon>
        <taxon>Neopterygii</taxon>
        <taxon>Teleostei</taxon>
        <taxon>Neoteleostei</taxon>
        <taxon>Acanthomorphata</taxon>
        <taxon>Ovalentaria</taxon>
        <taxon>Cichlomorphae</taxon>
        <taxon>Cichliformes</taxon>
        <taxon>Cichlidae</taxon>
        <taxon>New World cichlids</taxon>
        <taxon>Cichlasomatinae</taxon>
        <taxon>Heroini</taxon>
        <taxon>Amphilophus</taxon>
    </lineage>
</organism>
<proteinExistence type="inferred from homology"/>
<feature type="compositionally biased region" description="Pro residues" evidence="8">
    <location>
        <begin position="138"/>
        <end position="149"/>
    </location>
</feature>
<dbReference type="GO" id="GO:0005654">
    <property type="term" value="C:nucleoplasm"/>
    <property type="evidence" value="ECO:0007669"/>
    <property type="project" value="UniProtKB-ARBA"/>
</dbReference>
<feature type="region of interest" description="Disordered" evidence="8">
    <location>
        <begin position="251"/>
        <end position="305"/>
    </location>
</feature>
<feature type="compositionally biased region" description="Low complexity" evidence="8">
    <location>
        <begin position="150"/>
        <end position="165"/>
    </location>
</feature>
<evidence type="ECO:0000256" key="1">
    <source>
        <dbReference type="ARBA" id="ARBA00004123"/>
    </source>
</evidence>
<feature type="domain" description="SS18 N-terminal" evidence="9">
    <location>
        <begin position="14"/>
        <end position="73"/>
    </location>
</feature>